<keyword evidence="8 16" id="KW-0689">Ribosomal protein</keyword>
<dbReference type="InterPro" id="IPR057268">
    <property type="entry name" value="Ribosomal_L18"/>
</dbReference>
<evidence type="ECO:0000256" key="11">
    <source>
        <dbReference type="ARBA" id="ARBA00023274"/>
    </source>
</evidence>
<dbReference type="GO" id="GO:0003735">
    <property type="term" value="F:structural constituent of ribosome"/>
    <property type="evidence" value="ECO:0007669"/>
    <property type="project" value="InterPro"/>
</dbReference>
<dbReference type="Pfam" id="PF17144">
    <property type="entry name" value="Ribosomal_L5e"/>
    <property type="match status" value="1"/>
</dbReference>
<dbReference type="AlphaFoldDB" id="A0A131ZV60"/>
<gene>
    <name evidence="16" type="ORF">QR98_0005620</name>
</gene>
<dbReference type="OrthoDB" id="6498073at2759"/>
<dbReference type="InterPro" id="IPR025607">
    <property type="entry name" value="Ribosomal_uL18_C_euk"/>
</dbReference>
<comment type="subcellular location">
    <subcellularLocation>
        <location evidence="3">Cytoplasm</location>
    </subcellularLocation>
    <subcellularLocation>
        <location evidence="2">Membrane</location>
    </subcellularLocation>
</comment>
<evidence type="ECO:0000256" key="3">
    <source>
        <dbReference type="ARBA" id="ARBA00004496"/>
    </source>
</evidence>
<evidence type="ECO:0000256" key="9">
    <source>
        <dbReference type="ARBA" id="ARBA00022989"/>
    </source>
</evidence>
<feature type="domain" description="Large ribosomal subunit protein uL18 C-terminal eukaryotes" evidence="15">
    <location>
        <begin position="251"/>
        <end position="306"/>
    </location>
</feature>
<dbReference type="VEuPathDB" id="VectorBase:SSCA003387"/>
<reference evidence="16 17" key="1">
    <citation type="journal article" date="2015" name="Parasit. Vectors">
        <title>Draft genome of the scabies mite.</title>
        <authorList>
            <person name="Rider S.D.Jr."/>
            <person name="Morgan M.S."/>
            <person name="Arlian L.G."/>
        </authorList>
    </citation>
    <scope>NUCLEOTIDE SEQUENCE [LARGE SCALE GENOMIC DNA]</scope>
    <source>
        <strain evidence="16">Arlian Lab</strain>
    </source>
</reference>
<dbReference type="GO" id="GO:0008097">
    <property type="term" value="F:5S rRNA binding"/>
    <property type="evidence" value="ECO:0007669"/>
    <property type="project" value="InterPro"/>
</dbReference>
<comment type="similarity">
    <text evidence="4">Belongs to the universal ribosomal protein uL18 family.</text>
</comment>
<evidence type="ECO:0000256" key="13">
    <source>
        <dbReference type="ARBA" id="ARBA00035352"/>
    </source>
</evidence>
<dbReference type="Proteomes" id="UP000616769">
    <property type="component" value="Unassembled WGS sequence"/>
</dbReference>
<dbReference type="FunFam" id="3.30.420.100:FF:000002">
    <property type="entry name" value="60S ribosomal protein L5"/>
    <property type="match status" value="1"/>
</dbReference>
<dbReference type="CDD" id="cd00432">
    <property type="entry name" value="Ribosomal_L18_L5e"/>
    <property type="match status" value="1"/>
</dbReference>
<keyword evidence="5" id="KW-0963">Cytoplasm</keyword>
<evidence type="ECO:0000256" key="8">
    <source>
        <dbReference type="ARBA" id="ARBA00022980"/>
    </source>
</evidence>
<comment type="function">
    <text evidence="1">Component of the ribosome, a large ribonucleoprotein complex responsible for the synthesis of proteins in the cell. The small ribosomal subunit (SSU) binds messenger RNAs (mRNAs) and translates the encoded message by selecting cognate aminoacyl-transfer RNA (tRNA) molecules. The large subunit (LSU) contains the ribosomal catalytic site termed the peptidyl transferase center (PTC), which catalyzes the formation of peptide bonds, thereby polymerizing the amino acids delivered by tRNAs into a polypeptide chain. The nascent polypeptides leave the ribosome through a tunnel in the LSU and interact with protein factors that function in enzymatic processing, targeting, and the membrane insertion of nascent chains at the exit of the ribosomal tunnel.</text>
</comment>
<keyword evidence="7" id="KW-0694">RNA-binding</keyword>
<evidence type="ECO:0000256" key="2">
    <source>
        <dbReference type="ARBA" id="ARBA00004370"/>
    </source>
</evidence>
<dbReference type="GO" id="GO:0000027">
    <property type="term" value="P:ribosomal large subunit assembly"/>
    <property type="evidence" value="ECO:0007669"/>
    <property type="project" value="TreeGrafter"/>
</dbReference>
<dbReference type="Gene3D" id="3.30.420.100">
    <property type="match status" value="1"/>
</dbReference>
<evidence type="ECO:0000256" key="7">
    <source>
        <dbReference type="ARBA" id="ARBA00022730"/>
    </source>
</evidence>
<evidence type="ECO:0000259" key="14">
    <source>
        <dbReference type="Pfam" id="PF01490"/>
    </source>
</evidence>
<keyword evidence="10" id="KW-0472">Membrane</keyword>
<dbReference type="Pfam" id="PF14204">
    <property type="entry name" value="Ribosomal_L18_c"/>
    <property type="match status" value="1"/>
</dbReference>
<dbReference type="GO" id="GO:0016020">
    <property type="term" value="C:membrane"/>
    <property type="evidence" value="ECO:0007669"/>
    <property type="project" value="UniProtKB-SubCell"/>
</dbReference>
<dbReference type="PANTHER" id="PTHR23410">
    <property type="entry name" value="RIBOSOMAL PROTEIN L5-RELATED"/>
    <property type="match status" value="1"/>
</dbReference>
<keyword evidence="9" id="KW-1133">Transmembrane helix</keyword>
<dbReference type="PANTHER" id="PTHR23410:SF12">
    <property type="entry name" value="LARGE RIBOSOMAL SUBUNIT PROTEIN UL18"/>
    <property type="match status" value="1"/>
</dbReference>
<evidence type="ECO:0000256" key="1">
    <source>
        <dbReference type="ARBA" id="ARBA00004021"/>
    </source>
</evidence>
<evidence type="ECO:0000256" key="6">
    <source>
        <dbReference type="ARBA" id="ARBA00022692"/>
    </source>
</evidence>
<feature type="domain" description="Amino acid transporter transmembrane" evidence="14">
    <location>
        <begin position="310"/>
        <end position="543"/>
    </location>
</feature>
<keyword evidence="6" id="KW-0812">Transmembrane</keyword>
<keyword evidence="11" id="KW-0687">Ribonucleoprotein</keyword>
<protein>
    <recommendedName>
        <fullName evidence="12">Large ribosomal subunit protein uL18</fullName>
    </recommendedName>
    <alternativeName>
        <fullName evidence="13">60S ribosomal protein L5</fullName>
    </alternativeName>
</protein>
<dbReference type="InterPro" id="IPR013057">
    <property type="entry name" value="AA_transpt_TM"/>
</dbReference>
<dbReference type="SUPFAM" id="SSF53137">
    <property type="entry name" value="Translational machinery components"/>
    <property type="match status" value="1"/>
</dbReference>
<dbReference type="Pfam" id="PF01490">
    <property type="entry name" value="Aa_trans"/>
    <property type="match status" value="1"/>
</dbReference>
<sequence length="546" mass="61932">MLDAVVAVVVHVFSDAGFVKVVKNKAYFKRFQVKFKRRREGKTDYYARRRLVVQDKNKYNTPKYRLIVRFSNKDIICQVAYAKIEGDQIVCSAYAHELPRYGVKVGLTNYAAAYCTGLLLARRLLQKFNLDKIYQGAESVTGEHFTVENIDDKPNSFRAYLDVGLARTTTGARIFGVMKGAADGGLDIPHSTKRFPGYDSETKEFNPEVHKEHIFGQHVAEYMKKLLEEDEEAYKKQFARYIKLGITSDELENIYQKAHEAIRKDPSPSAKKPRFKPDPSKAKVWKKPKQTLAARKNKIAQRKKATKSSSTTTFKALMALLKCYIGTGILSMPLSFSFSGYLNGLVGTCLIGLLCNYCNHMLVQINNVLLSSETQNINDDGDGDENGSIEDRLPYDYCELASMAFERGPRKLRRFSQQSQSFLSVCLCITQLGFCCSYALFIARNLLQFAINLKLIDWTQDDIVYVIMALLPIMIVLNFIKNIHHLAMLSTFANLIQTTSLLIIIYNLVTGSPVEGERKIFNSKIPQFVSTTFFTFEGITVVSRFN</sequence>
<keyword evidence="7" id="KW-0699">rRNA-binding</keyword>
<name>A0A131ZV60_SARSC</name>
<evidence type="ECO:0000256" key="10">
    <source>
        <dbReference type="ARBA" id="ARBA00023136"/>
    </source>
</evidence>
<organism evidence="16 17">
    <name type="scientific">Sarcoptes scabiei</name>
    <name type="common">Itch mite</name>
    <name type="synonym">Acarus scabiei</name>
    <dbReference type="NCBI Taxonomy" id="52283"/>
    <lineage>
        <taxon>Eukaryota</taxon>
        <taxon>Metazoa</taxon>
        <taxon>Ecdysozoa</taxon>
        <taxon>Arthropoda</taxon>
        <taxon>Chelicerata</taxon>
        <taxon>Arachnida</taxon>
        <taxon>Acari</taxon>
        <taxon>Acariformes</taxon>
        <taxon>Sarcoptiformes</taxon>
        <taxon>Astigmata</taxon>
        <taxon>Psoroptidia</taxon>
        <taxon>Sarcoptoidea</taxon>
        <taxon>Sarcoptidae</taxon>
        <taxon>Sarcoptinae</taxon>
        <taxon>Sarcoptes</taxon>
    </lineage>
</organism>
<evidence type="ECO:0000256" key="12">
    <source>
        <dbReference type="ARBA" id="ARBA00035197"/>
    </source>
</evidence>
<evidence type="ECO:0000256" key="5">
    <source>
        <dbReference type="ARBA" id="ARBA00022490"/>
    </source>
</evidence>
<comment type="caution">
    <text evidence="16">The sequence shown here is derived from an EMBL/GenBank/DDBJ whole genome shotgun (WGS) entry which is preliminary data.</text>
</comment>
<accession>A0A131ZV60</accession>
<dbReference type="HAMAP" id="MF_01337_A">
    <property type="entry name" value="Ribosomal_uL18_A"/>
    <property type="match status" value="1"/>
</dbReference>
<dbReference type="EMBL" id="JXLN01001104">
    <property type="protein sequence ID" value="KPM02155.1"/>
    <property type="molecule type" value="Genomic_DNA"/>
</dbReference>
<evidence type="ECO:0000313" key="16">
    <source>
        <dbReference type="EMBL" id="KPM02155.1"/>
    </source>
</evidence>
<evidence type="ECO:0000256" key="4">
    <source>
        <dbReference type="ARBA" id="ARBA00007116"/>
    </source>
</evidence>
<evidence type="ECO:0000313" key="17">
    <source>
        <dbReference type="Proteomes" id="UP000616769"/>
    </source>
</evidence>
<dbReference type="GO" id="GO:0006412">
    <property type="term" value="P:translation"/>
    <property type="evidence" value="ECO:0007669"/>
    <property type="project" value="InterPro"/>
</dbReference>
<dbReference type="InterPro" id="IPR005485">
    <property type="entry name" value="Rbsml_uL18_euk_arch"/>
</dbReference>
<dbReference type="PRINTS" id="PR00058">
    <property type="entry name" value="RIBOSOMALL5"/>
</dbReference>
<proteinExistence type="inferred from homology"/>
<dbReference type="GO" id="GO:0022625">
    <property type="term" value="C:cytosolic large ribosomal subunit"/>
    <property type="evidence" value="ECO:0007669"/>
    <property type="project" value="TreeGrafter"/>
</dbReference>
<evidence type="ECO:0000259" key="15">
    <source>
        <dbReference type="Pfam" id="PF14204"/>
    </source>
</evidence>